<organism evidence="3 4">
    <name type="scientific">Paenibacillus filicis</name>
    <dbReference type="NCBI Taxonomy" id="669464"/>
    <lineage>
        <taxon>Bacteria</taxon>
        <taxon>Bacillati</taxon>
        <taxon>Bacillota</taxon>
        <taxon>Bacilli</taxon>
        <taxon>Bacillales</taxon>
        <taxon>Paenibacillaceae</taxon>
        <taxon>Paenibacillus</taxon>
    </lineage>
</organism>
<evidence type="ECO:0000259" key="2">
    <source>
        <dbReference type="Pfam" id="PF17479"/>
    </source>
</evidence>
<protein>
    <submittedName>
        <fullName evidence="3">DUF3048 domain-containing protein</fullName>
    </submittedName>
</protein>
<proteinExistence type="predicted"/>
<evidence type="ECO:0000313" key="3">
    <source>
        <dbReference type="EMBL" id="MEK8130940.1"/>
    </source>
</evidence>
<evidence type="ECO:0000259" key="1">
    <source>
        <dbReference type="Pfam" id="PF11258"/>
    </source>
</evidence>
<reference evidence="3 4" key="1">
    <citation type="submission" date="2024-04" db="EMBL/GenBank/DDBJ databases">
        <title>draft genome sequnece of Paenibacillus filicis.</title>
        <authorList>
            <person name="Kim D.-U."/>
        </authorList>
    </citation>
    <scope>NUCLEOTIDE SEQUENCE [LARGE SCALE GENOMIC DNA]</scope>
    <source>
        <strain evidence="3 4">KACC14197</strain>
    </source>
</reference>
<accession>A0ABU9DPZ3</accession>
<keyword evidence="4" id="KW-1185">Reference proteome</keyword>
<dbReference type="EMBL" id="JBBPCC010000017">
    <property type="protein sequence ID" value="MEK8130940.1"/>
    <property type="molecule type" value="Genomic_DNA"/>
</dbReference>
<feature type="domain" description="DUF3048" evidence="2">
    <location>
        <begin position="222"/>
        <end position="332"/>
    </location>
</feature>
<dbReference type="Pfam" id="PF11258">
    <property type="entry name" value="DUF3048"/>
    <property type="match status" value="1"/>
</dbReference>
<dbReference type="Pfam" id="PF17479">
    <property type="entry name" value="DUF3048_C"/>
    <property type="match status" value="1"/>
</dbReference>
<dbReference type="RefSeq" id="WP_341418077.1">
    <property type="nucleotide sequence ID" value="NZ_JBBPCC010000017.1"/>
</dbReference>
<evidence type="ECO:0000313" key="4">
    <source>
        <dbReference type="Proteomes" id="UP001469365"/>
    </source>
</evidence>
<name>A0ABU9DPZ3_9BACL</name>
<gene>
    <name evidence="3" type="ORF">WMW72_23825</name>
</gene>
<dbReference type="Proteomes" id="UP001469365">
    <property type="component" value="Unassembled WGS sequence"/>
</dbReference>
<dbReference type="SUPFAM" id="SSF159774">
    <property type="entry name" value="YerB-like"/>
    <property type="match status" value="1"/>
</dbReference>
<dbReference type="InterPro" id="IPR023158">
    <property type="entry name" value="YerB-like_sf"/>
</dbReference>
<dbReference type="InterPro" id="IPR035328">
    <property type="entry name" value="DUF3048_C"/>
</dbReference>
<dbReference type="InterPro" id="IPR021416">
    <property type="entry name" value="DUF3048_N"/>
</dbReference>
<sequence length="347" mass="38192">MAWPVTGCSPDKAPVFAPVTPESGEPVVAPEKPPVPVQPLYVSPLTGMPAAEKQEARPVMVVINNAPQARPQSGLSQADLLFEVLAEGEITRLIAFFQSKSSPDPVGPVRSIRPYFISLGKGYGAIQVHAGGSPDGYETIKKQSIENLDEITNAGPYFWREKTRKAPHNLYTSLEQVRQGAAQRRLGEKGPEAPVYTFAASKPGDPAKETVAPGSREALKLEVTFLLQSYRVAYAYDQTTGVYERSINGSPHIDLNNEEPLKAVNVVVMGAPHKVLDQEGRREVKLTGSGHALLFQQGAVRPVEWRREREESPIRWYEQGREVQLQPGQTHVMIVPDGPDFEEHVVY</sequence>
<dbReference type="Gene3D" id="3.50.90.10">
    <property type="entry name" value="YerB-like"/>
    <property type="match status" value="1"/>
</dbReference>
<feature type="domain" description="DUF3048" evidence="1">
    <location>
        <begin position="45"/>
        <end position="184"/>
    </location>
</feature>
<comment type="caution">
    <text evidence="3">The sequence shown here is derived from an EMBL/GenBank/DDBJ whole genome shotgun (WGS) entry which is preliminary data.</text>
</comment>